<evidence type="ECO:0000256" key="1">
    <source>
        <dbReference type="ARBA" id="ARBA00004141"/>
    </source>
</evidence>
<feature type="transmembrane region" description="Helical" evidence="7">
    <location>
        <begin position="215"/>
        <end position="233"/>
    </location>
</feature>
<feature type="transmembrane region" description="Helical" evidence="7">
    <location>
        <begin position="181"/>
        <end position="200"/>
    </location>
</feature>
<evidence type="ECO:0000256" key="4">
    <source>
        <dbReference type="ARBA" id="ARBA00022989"/>
    </source>
</evidence>
<evidence type="ECO:0000259" key="8">
    <source>
        <dbReference type="Pfam" id="PF01545"/>
    </source>
</evidence>
<dbReference type="Gene3D" id="1.20.1510.10">
    <property type="entry name" value="Cation efflux protein transmembrane domain"/>
    <property type="match status" value="1"/>
</dbReference>
<comment type="subcellular location">
    <subcellularLocation>
        <location evidence="1">Membrane</location>
        <topology evidence="1">Multi-pass membrane protein</topology>
    </subcellularLocation>
</comment>
<accession>A0ABS1UDM1</accession>
<evidence type="ECO:0000256" key="5">
    <source>
        <dbReference type="ARBA" id="ARBA00023136"/>
    </source>
</evidence>
<feature type="transmembrane region" description="Helical" evidence="7">
    <location>
        <begin position="144"/>
        <end position="161"/>
    </location>
</feature>
<dbReference type="InterPro" id="IPR027469">
    <property type="entry name" value="Cation_efflux_TMD_sf"/>
</dbReference>
<dbReference type="PANTHER" id="PTHR43840:SF15">
    <property type="entry name" value="MITOCHONDRIAL METAL TRANSPORTER 1-RELATED"/>
    <property type="match status" value="1"/>
</dbReference>
<dbReference type="Proteomes" id="UP000660885">
    <property type="component" value="Unassembled WGS sequence"/>
</dbReference>
<evidence type="ECO:0000256" key="7">
    <source>
        <dbReference type="SAM" id="Phobius"/>
    </source>
</evidence>
<evidence type="ECO:0000256" key="2">
    <source>
        <dbReference type="ARBA" id="ARBA00022448"/>
    </source>
</evidence>
<dbReference type="PANTHER" id="PTHR43840">
    <property type="entry name" value="MITOCHONDRIAL METAL TRANSPORTER 1-RELATED"/>
    <property type="match status" value="1"/>
</dbReference>
<keyword evidence="10" id="KW-1185">Reference proteome</keyword>
<organism evidence="9 10">
    <name type="scientific">Belnapia arida</name>
    <dbReference type="NCBI Taxonomy" id="2804533"/>
    <lineage>
        <taxon>Bacteria</taxon>
        <taxon>Pseudomonadati</taxon>
        <taxon>Pseudomonadota</taxon>
        <taxon>Alphaproteobacteria</taxon>
        <taxon>Acetobacterales</taxon>
        <taxon>Roseomonadaceae</taxon>
        <taxon>Belnapia</taxon>
    </lineage>
</organism>
<dbReference type="RefSeq" id="WP_202835254.1">
    <property type="nucleotide sequence ID" value="NZ_JAETWB010000045.1"/>
</dbReference>
<name>A0ABS1UDM1_9PROT</name>
<keyword evidence="5 7" id="KW-0472">Membrane</keyword>
<feature type="compositionally biased region" description="Low complexity" evidence="6">
    <location>
        <begin position="1"/>
        <end position="12"/>
    </location>
</feature>
<dbReference type="Pfam" id="PF01545">
    <property type="entry name" value="Cation_efflux"/>
    <property type="match status" value="1"/>
</dbReference>
<dbReference type="InterPro" id="IPR058533">
    <property type="entry name" value="Cation_efflux_TM"/>
</dbReference>
<feature type="transmembrane region" description="Helical" evidence="7">
    <location>
        <begin position="38"/>
        <end position="59"/>
    </location>
</feature>
<feature type="transmembrane region" description="Helical" evidence="7">
    <location>
        <begin position="71"/>
        <end position="90"/>
    </location>
</feature>
<comment type="caution">
    <text evidence="9">The sequence shown here is derived from an EMBL/GenBank/DDBJ whole genome shotgun (WGS) entry which is preliminary data.</text>
</comment>
<dbReference type="EMBL" id="JAETWB010000045">
    <property type="protein sequence ID" value="MBL6082044.1"/>
    <property type="molecule type" value="Genomic_DNA"/>
</dbReference>
<dbReference type="SUPFAM" id="SSF161111">
    <property type="entry name" value="Cation efflux protein transmembrane domain-like"/>
    <property type="match status" value="1"/>
</dbReference>
<feature type="transmembrane region" description="Helical" evidence="7">
    <location>
        <begin position="102"/>
        <end position="124"/>
    </location>
</feature>
<gene>
    <name evidence="9" type="ORF">JMJ56_29125</name>
</gene>
<evidence type="ECO:0000313" key="9">
    <source>
        <dbReference type="EMBL" id="MBL6082044.1"/>
    </source>
</evidence>
<reference evidence="9 10" key="1">
    <citation type="submission" date="2021-01" db="EMBL/GenBank/DDBJ databases">
        <title>Belnapia mucosa sp. nov. and Belnapia arida sp. nov., isolated from the Tabernas Desert (Almeria, Spain).</title>
        <authorList>
            <person name="Molina-Menor E."/>
            <person name="Vidal-Verdu A."/>
            <person name="Calonge A."/>
            <person name="Satari L."/>
            <person name="Pereto J."/>
            <person name="Porcar M."/>
        </authorList>
    </citation>
    <scope>NUCLEOTIDE SEQUENCE [LARGE SCALE GENOMIC DNA]</scope>
    <source>
        <strain evidence="9 10">T18</strain>
    </source>
</reference>
<protein>
    <submittedName>
        <fullName evidence="9">Cation transporter</fullName>
    </submittedName>
</protein>
<keyword evidence="4 7" id="KW-1133">Transmembrane helix</keyword>
<keyword evidence="3 7" id="KW-0812">Transmembrane</keyword>
<evidence type="ECO:0000256" key="3">
    <source>
        <dbReference type="ARBA" id="ARBA00022692"/>
    </source>
</evidence>
<feature type="region of interest" description="Disordered" evidence="6">
    <location>
        <begin position="1"/>
        <end position="31"/>
    </location>
</feature>
<proteinExistence type="predicted"/>
<sequence>MNETASSAAAAETGERRGASTNGTRRPQTDMGGRERRLLLVSAAATLFLSAAGVAVGVWTGAKSIVFDGMYGVVDAGMTLVAWSVARLIARGDDHRFQYGYWHLEPMLAFLNGAVLLFACTYAFVDGAGALLAGGRPVGADVGVGYAAAAAVLSFAAYAYLRHKGRGLGSTLLDLDARAWLLGGALSAGLCLSFVAAGLLEGAGAARSAAYADPAILVALSMCLAPFPAAAVARSSREILQVAPLDLDARVAGIAGEAAARYGFVEHRSHVAKVGRAWFVEIGFVAPSAATAKTMGELDTIRQEVVDAMGGLGPGCWLTVDFTADRRWI</sequence>
<keyword evidence="2" id="KW-0813">Transport</keyword>
<evidence type="ECO:0000256" key="6">
    <source>
        <dbReference type="SAM" id="MobiDB-lite"/>
    </source>
</evidence>
<dbReference type="InterPro" id="IPR050291">
    <property type="entry name" value="CDF_Transporter"/>
</dbReference>
<evidence type="ECO:0000313" key="10">
    <source>
        <dbReference type="Proteomes" id="UP000660885"/>
    </source>
</evidence>
<feature type="domain" description="Cation efflux protein transmembrane" evidence="8">
    <location>
        <begin position="39"/>
        <end position="222"/>
    </location>
</feature>